<keyword evidence="3 7" id="KW-0805">Transcription regulation</keyword>
<dbReference type="Gene3D" id="1.10.10.10">
    <property type="entry name" value="Winged helix-like DNA-binding domain superfamily/Winged helix DNA-binding domain"/>
    <property type="match status" value="1"/>
</dbReference>
<dbReference type="PANTHER" id="PTHR43133:SF65">
    <property type="entry name" value="ECF RNA POLYMERASE SIGMA FACTOR SIGG"/>
    <property type="match status" value="1"/>
</dbReference>
<evidence type="ECO:0000313" key="13">
    <source>
        <dbReference type="Proteomes" id="UP001501251"/>
    </source>
</evidence>
<feature type="region of interest" description="Disordered" evidence="8">
    <location>
        <begin position="90"/>
        <end position="114"/>
    </location>
</feature>
<organism evidence="12 13">
    <name type="scientific">Streptosporangium oxazolinicum</name>
    <dbReference type="NCBI Taxonomy" id="909287"/>
    <lineage>
        <taxon>Bacteria</taxon>
        <taxon>Bacillati</taxon>
        <taxon>Actinomycetota</taxon>
        <taxon>Actinomycetes</taxon>
        <taxon>Streptosporangiales</taxon>
        <taxon>Streptosporangiaceae</taxon>
        <taxon>Streptosporangium</taxon>
    </lineage>
</organism>
<dbReference type="InterPro" id="IPR036388">
    <property type="entry name" value="WH-like_DNA-bd_sf"/>
</dbReference>
<dbReference type="SUPFAM" id="SSF54427">
    <property type="entry name" value="NTF2-like"/>
    <property type="match status" value="1"/>
</dbReference>
<evidence type="ECO:0000256" key="6">
    <source>
        <dbReference type="ARBA" id="ARBA00023163"/>
    </source>
</evidence>
<protein>
    <recommendedName>
        <fullName evidence="7">RNA polymerase sigma factor</fullName>
    </recommendedName>
</protein>
<keyword evidence="6 7" id="KW-0804">Transcription</keyword>
<evidence type="ECO:0000313" key="12">
    <source>
        <dbReference type="EMBL" id="GAA4198386.1"/>
    </source>
</evidence>
<evidence type="ECO:0000259" key="9">
    <source>
        <dbReference type="Pfam" id="PF04542"/>
    </source>
</evidence>
<dbReference type="InterPro" id="IPR039425">
    <property type="entry name" value="RNA_pol_sigma-70-like"/>
</dbReference>
<dbReference type="Gene3D" id="1.10.1740.10">
    <property type="match status" value="1"/>
</dbReference>
<comment type="caution">
    <text evidence="12">The sequence shown here is derived from an EMBL/GenBank/DDBJ whole genome shotgun (WGS) entry which is preliminary data.</text>
</comment>
<dbReference type="SUPFAM" id="SSF88659">
    <property type="entry name" value="Sigma3 and sigma4 domains of RNA polymerase sigma factors"/>
    <property type="match status" value="1"/>
</dbReference>
<dbReference type="InterPro" id="IPR037401">
    <property type="entry name" value="SnoaL-like"/>
</dbReference>
<dbReference type="Gene3D" id="3.10.450.50">
    <property type="match status" value="1"/>
</dbReference>
<dbReference type="EMBL" id="BAABAQ010000009">
    <property type="protein sequence ID" value="GAA4198386.1"/>
    <property type="molecule type" value="Genomic_DNA"/>
</dbReference>
<dbReference type="InterPro" id="IPR007627">
    <property type="entry name" value="RNA_pol_sigma70_r2"/>
</dbReference>
<name>A0ABP8B5V7_9ACTN</name>
<evidence type="ECO:0000256" key="5">
    <source>
        <dbReference type="ARBA" id="ARBA00023125"/>
    </source>
</evidence>
<dbReference type="Proteomes" id="UP001501251">
    <property type="component" value="Unassembled WGS sequence"/>
</dbReference>
<dbReference type="InterPro" id="IPR032710">
    <property type="entry name" value="NTF2-like_dom_sf"/>
</dbReference>
<dbReference type="InterPro" id="IPR013324">
    <property type="entry name" value="RNA_pol_sigma_r3/r4-like"/>
</dbReference>
<keyword evidence="5 7" id="KW-0238">DNA-binding</keyword>
<dbReference type="PROSITE" id="PS01063">
    <property type="entry name" value="SIGMA70_ECF"/>
    <property type="match status" value="1"/>
</dbReference>
<evidence type="ECO:0000256" key="4">
    <source>
        <dbReference type="ARBA" id="ARBA00023082"/>
    </source>
</evidence>
<comment type="subunit">
    <text evidence="2">Interacts transiently with the RNA polymerase catalytic core formed by RpoA, RpoB, RpoC and RpoZ (2 alpha, 1 beta, 1 beta' and 1 omega subunit) to form the RNA polymerase holoenzyme that can initiate transcription.</text>
</comment>
<evidence type="ECO:0000256" key="2">
    <source>
        <dbReference type="ARBA" id="ARBA00011344"/>
    </source>
</evidence>
<dbReference type="Pfam" id="PF12680">
    <property type="entry name" value="SnoaL_2"/>
    <property type="match status" value="1"/>
</dbReference>
<dbReference type="SUPFAM" id="SSF88946">
    <property type="entry name" value="Sigma2 domain of RNA polymerase sigma factors"/>
    <property type="match status" value="1"/>
</dbReference>
<dbReference type="InterPro" id="IPR014305">
    <property type="entry name" value="RNA_pol_sigma-G_actinobac"/>
</dbReference>
<dbReference type="InterPro" id="IPR013249">
    <property type="entry name" value="RNA_pol_sigma70_r4_t2"/>
</dbReference>
<dbReference type="InterPro" id="IPR000838">
    <property type="entry name" value="RNA_pol_sigma70_ECF_CS"/>
</dbReference>
<evidence type="ECO:0000256" key="3">
    <source>
        <dbReference type="ARBA" id="ARBA00023015"/>
    </source>
</evidence>
<dbReference type="InterPro" id="IPR014284">
    <property type="entry name" value="RNA_pol_sigma-70_dom"/>
</dbReference>
<feature type="domain" description="RNA polymerase sigma factor 70 region 4 type 2" evidence="10">
    <location>
        <begin position="149"/>
        <end position="200"/>
    </location>
</feature>
<dbReference type="Pfam" id="PF08281">
    <property type="entry name" value="Sigma70_r4_2"/>
    <property type="match status" value="1"/>
</dbReference>
<sequence length="352" mass="39130">MNEAGAEEGALVAAVLAGDDRAFTGLVERHRRELRVHCYRMLGSFEESEDLVQETFLRAWRGRGTFQGRSTVRAWLYRIATNACLDFLDRHPRRPRPRDAEPGQHPSPVSPPADVPWLQPYPDRMLEPIASGDVEPDVAVVGKETVELAFLTAIQHLPPRQRAALILRDVLGWSAKETAAQLEMSVDSVKSALKRARSTLRTHLPERRLEWAPSTAPTARERELLRRFMDAHDRADPAALAELLSEDVRMTMPPLPFWCSGRDAVVAFAAHAFGPASPLYRGRWRNVLTRANGQPAVAGYIRLPGESAYRAQVLNVLRIEDGGIVEITVFEPHLLAAFGLPPTLPPNTASGR</sequence>
<accession>A0ABP8B5V7</accession>
<comment type="similarity">
    <text evidence="1 7">Belongs to the sigma-70 factor family. ECF subfamily.</text>
</comment>
<evidence type="ECO:0000259" key="11">
    <source>
        <dbReference type="Pfam" id="PF12680"/>
    </source>
</evidence>
<proteinExistence type="inferred from homology"/>
<evidence type="ECO:0000256" key="7">
    <source>
        <dbReference type="RuleBase" id="RU000716"/>
    </source>
</evidence>
<gene>
    <name evidence="12" type="ORF">GCM10022252_48720</name>
</gene>
<evidence type="ECO:0000256" key="1">
    <source>
        <dbReference type="ARBA" id="ARBA00010641"/>
    </source>
</evidence>
<dbReference type="NCBIfam" id="TIGR02937">
    <property type="entry name" value="sigma70-ECF"/>
    <property type="match status" value="1"/>
</dbReference>
<evidence type="ECO:0000256" key="8">
    <source>
        <dbReference type="SAM" id="MobiDB-lite"/>
    </source>
</evidence>
<keyword evidence="4 7" id="KW-0731">Sigma factor</keyword>
<dbReference type="NCBIfam" id="NF006089">
    <property type="entry name" value="PRK08241.1"/>
    <property type="match status" value="1"/>
</dbReference>
<feature type="domain" description="SnoaL-like" evidence="11">
    <location>
        <begin position="225"/>
        <end position="327"/>
    </location>
</feature>
<feature type="domain" description="RNA polymerase sigma-70 region 2" evidence="9">
    <location>
        <begin position="26"/>
        <end position="91"/>
    </location>
</feature>
<dbReference type="NCBIfam" id="TIGR02960">
    <property type="entry name" value="SigX5"/>
    <property type="match status" value="1"/>
</dbReference>
<dbReference type="CDD" id="cd06171">
    <property type="entry name" value="Sigma70_r4"/>
    <property type="match status" value="1"/>
</dbReference>
<dbReference type="InterPro" id="IPR013325">
    <property type="entry name" value="RNA_pol_sigma_r2"/>
</dbReference>
<evidence type="ECO:0000259" key="10">
    <source>
        <dbReference type="Pfam" id="PF08281"/>
    </source>
</evidence>
<reference evidence="13" key="1">
    <citation type="journal article" date="2019" name="Int. J. Syst. Evol. Microbiol.">
        <title>The Global Catalogue of Microorganisms (GCM) 10K type strain sequencing project: providing services to taxonomists for standard genome sequencing and annotation.</title>
        <authorList>
            <consortium name="The Broad Institute Genomics Platform"/>
            <consortium name="The Broad Institute Genome Sequencing Center for Infectious Disease"/>
            <person name="Wu L."/>
            <person name="Ma J."/>
        </authorList>
    </citation>
    <scope>NUCLEOTIDE SEQUENCE [LARGE SCALE GENOMIC DNA]</scope>
    <source>
        <strain evidence="13">JCM 17388</strain>
    </source>
</reference>
<dbReference type="PANTHER" id="PTHR43133">
    <property type="entry name" value="RNA POLYMERASE ECF-TYPE SIGMA FACTO"/>
    <property type="match status" value="1"/>
</dbReference>
<dbReference type="Pfam" id="PF04542">
    <property type="entry name" value="Sigma70_r2"/>
    <property type="match status" value="1"/>
</dbReference>
<dbReference type="RefSeq" id="WP_344920334.1">
    <property type="nucleotide sequence ID" value="NZ_BAABAQ010000009.1"/>
</dbReference>
<keyword evidence="13" id="KW-1185">Reference proteome</keyword>